<evidence type="ECO:0000313" key="3">
    <source>
        <dbReference type="EMBL" id="SMD32330.1"/>
    </source>
</evidence>
<dbReference type="Proteomes" id="UP000192472">
    <property type="component" value="Unassembled WGS sequence"/>
</dbReference>
<evidence type="ECO:0000259" key="2">
    <source>
        <dbReference type="Pfam" id="PF08327"/>
    </source>
</evidence>
<evidence type="ECO:0000313" key="4">
    <source>
        <dbReference type="Proteomes" id="UP000192472"/>
    </source>
</evidence>
<keyword evidence="4" id="KW-1185">Reference proteome</keyword>
<dbReference type="RefSeq" id="WP_084370994.1">
    <property type="nucleotide sequence ID" value="NZ_FWYF01000001.1"/>
</dbReference>
<dbReference type="Pfam" id="PF08327">
    <property type="entry name" value="AHSA1"/>
    <property type="match status" value="1"/>
</dbReference>
<dbReference type="EMBL" id="FWYF01000001">
    <property type="protein sequence ID" value="SMD32330.1"/>
    <property type="molecule type" value="Genomic_DNA"/>
</dbReference>
<feature type="domain" description="Activator of Hsp90 ATPase homologue 1/2-like C-terminal" evidence="2">
    <location>
        <begin position="13"/>
        <end position="143"/>
    </location>
</feature>
<protein>
    <submittedName>
        <fullName evidence="3">Uncharacterized conserved protein YndB, AHSA1/START domain</fullName>
    </submittedName>
</protein>
<dbReference type="OrthoDB" id="2364866at2"/>
<sequence>MKKVEVTLSINGTAEKIIEAFINPARLKEWWQVEQALIEPKVNGVYTLVWQVTPQGLGFVSSGQIASYDPASELIIDKFVYLNPTKSLLGPMSLTIRVNPQEAGSELYLCQDGYQSGGDWDWYYAAVKQAWPDLLQNFKKYIEAR</sequence>
<dbReference type="Gene3D" id="3.30.530.20">
    <property type="match status" value="1"/>
</dbReference>
<evidence type="ECO:0000256" key="1">
    <source>
        <dbReference type="ARBA" id="ARBA00006817"/>
    </source>
</evidence>
<dbReference type="CDD" id="cd07814">
    <property type="entry name" value="SRPBCC_CalC_Aha1-like"/>
    <property type="match status" value="1"/>
</dbReference>
<organism evidence="3 4">
    <name type="scientific">Reichenbachiella faecimaris</name>
    <dbReference type="NCBI Taxonomy" id="692418"/>
    <lineage>
        <taxon>Bacteria</taxon>
        <taxon>Pseudomonadati</taxon>
        <taxon>Bacteroidota</taxon>
        <taxon>Cytophagia</taxon>
        <taxon>Cytophagales</taxon>
        <taxon>Reichenbachiellaceae</taxon>
        <taxon>Reichenbachiella</taxon>
    </lineage>
</organism>
<dbReference type="AlphaFoldDB" id="A0A1W2G6M9"/>
<proteinExistence type="inferred from homology"/>
<comment type="similarity">
    <text evidence="1">Belongs to the AHA1 family.</text>
</comment>
<accession>A0A1W2G6M9</accession>
<name>A0A1W2G6M9_REIFA</name>
<dbReference type="InterPro" id="IPR023393">
    <property type="entry name" value="START-like_dom_sf"/>
</dbReference>
<gene>
    <name evidence="3" type="ORF">SAMN04488029_0675</name>
</gene>
<dbReference type="InterPro" id="IPR013538">
    <property type="entry name" value="ASHA1/2-like_C"/>
</dbReference>
<dbReference type="STRING" id="692418.SAMN04488029_0675"/>
<reference evidence="3 4" key="1">
    <citation type="submission" date="2017-04" db="EMBL/GenBank/DDBJ databases">
        <authorList>
            <person name="Afonso C.L."/>
            <person name="Miller P.J."/>
            <person name="Scott M.A."/>
            <person name="Spackman E."/>
            <person name="Goraichik I."/>
            <person name="Dimitrov K.M."/>
            <person name="Suarez D.L."/>
            <person name="Swayne D.E."/>
        </authorList>
    </citation>
    <scope>NUCLEOTIDE SEQUENCE [LARGE SCALE GENOMIC DNA]</scope>
    <source>
        <strain evidence="3 4">DSM 26133</strain>
    </source>
</reference>
<dbReference type="SUPFAM" id="SSF55961">
    <property type="entry name" value="Bet v1-like"/>
    <property type="match status" value="1"/>
</dbReference>